<dbReference type="FunFam" id="1.10.555.10:FF:000051">
    <property type="entry name" value="Synapse defective Rho GTPase homolog 1"/>
    <property type="match status" value="1"/>
</dbReference>
<dbReference type="Ensembl" id="ENSCSET00000002752.1">
    <property type="protein sequence ID" value="ENSCSEP00000002709.1"/>
    <property type="gene ID" value="ENSCSEG00000001799.1"/>
</dbReference>
<evidence type="ECO:0000256" key="7">
    <source>
        <dbReference type="ARBA" id="ARBA00075368"/>
    </source>
</evidence>
<feature type="compositionally biased region" description="Polar residues" evidence="8">
    <location>
        <begin position="52"/>
        <end position="73"/>
    </location>
</feature>
<evidence type="ECO:0000313" key="10">
    <source>
        <dbReference type="Ensembl" id="ENSCSEP00000002706.1"/>
    </source>
</evidence>
<feature type="compositionally biased region" description="Basic and acidic residues" evidence="8">
    <location>
        <begin position="84"/>
        <end position="124"/>
    </location>
</feature>
<dbReference type="GO" id="GO:0007165">
    <property type="term" value="P:signal transduction"/>
    <property type="evidence" value="ECO:0007669"/>
    <property type="project" value="InterPro"/>
</dbReference>
<keyword evidence="1" id="KW-0343">GTPase activation</keyword>
<dbReference type="InterPro" id="IPR052118">
    <property type="entry name" value="Rho-GAP_regulator"/>
</dbReference>
<feature type="domain" description="Rho-GAP" evidence="9">
    <location>
        <begin position="479"/>
        <end position="694"/>
    </location>
</feature>
<dbReference type="GO" id="GO:0005096">
    <property type="term" value="F:GTPase activator activity"/>
    <property type="evidence" value="ECO:0007669"/>
    <property type="project" value="UniProtKB-KW"/>
</dbReference>
<sequence>MEIPGGRVLNRIRSTPAVIGPSRVYRGTETALPVLWPLLPQFSRMPLHQQEAPLTSVPQPPENDQGSVRTSRVWSAAAEPGCCPRERPRAQRTREVEDEVWRRREDPEDRTSTTEGPGDTRAELRGPWVRSAEVRGTVGPPEGANPSIRHQVDDITTESTEPTSLDSSPNTQKKVGVSGSVMERLRSPGTVRKLSMKMKKLPELRRKLSLRSSRSQRQGGDNRGGADEWVTKTVTSSSASNQNVISRYHLDSSAPPARPLRRSSRGRSAGRGGHLSDGDSPELLPRQQAPPSPPQPMSSQELSCDMSSFRLYLGSEPQRSSQRVSGLLTVHLLGLEEMKSCRSDDSKDIFLAIQVDGVTRARTALLNLRSSALSLNHTFHLELERARKLRVVVLTPANPHGVGRSRATGQSDRSDGQTRNRVCCLGGVSIPPLFKGSRSQQLCVKLEPRGLLYVKLSLQEKWDTQTNSDSSVPANVFGVELHHLVEKEGSAVPIPLLIQKAVAEIEQRGLKVVGLYRLCGSAAVKKELRDWFERNSSAVCLSEDLYPDINVITGILKDYLRELPSPLITTNLYQVVRDAMTLHPLTSDPQRTVELLSCLPPPERATLSLLLDHLSLVASFSSFNRMTQQNLAVCFGPVLLTPTQEAWQRGMGGVRGGRGGFKGLAHNQEMASAVDFKRHIEALHYLLQQWPVPKRQFSEDDQASPPPSPLITHDPLLRSQLPTLRLSMPQAEETVVSRRGRSGLGRLDSPPPINRYAGDWSVCGRDILSGQEADYDEVAGSESDEDSEEEEEEEPKKELWPPGGGTALYVEDFLDFDAPFNCRLSLKDFDNLIHDLDRELAKHINICL</sequence>
<evidence type="ECO:0000256" key="4">
    <source>
        <dbReference type="ARBA" id="ARBA00023288"/>
    </source>
</evidence>
<name>A0A3P8UPT7_CYNSE</name>
<proteinExistence type="predicted"/>
<dbReference type="SUPFAM" id="SSF48350">
    <property type="entry name" value="GTPase activation domain, GAP"/>
    <property type="match status" value="1"/>
</dbReference>
<reference evidence="10 11" key="1">
    <citation type="journal article" date="2014" name="Nat. Genet.">
        <title>Whole-genome sequence of a flatfish provides insights into ZW sex chromosome evolution and adaptation to a benthic lifestyle.</title>
        <authorList>
            <person name="Chen S."/>
            <person name="Zhang G."/>
            <person name="Shao C."/>
            <person name="Huang Q."/>
            <person name="Liu G."/>
            <person name="Zhang P."/>
            <person name="Song W."/>
            <person name="An N."/>
            <person name="Chalopin D."/>
            <person name="Volff J.N."/>
            <person name="Hong Y."/>
            <person name="Li Q."/>
            <person name="Sha Z."/>
            <person name="Zhou H."/>
            <person name="Xie M."/>
            <person name="Yu Q."/>
            <person name="Liu Y."/>
            <person name="Xiang H."/>
            <person name="Wang N."/>
            <person name="Wu K."/>
            <person name="Yang C."/>
            <person name="Zhou Q."/>
            <person name="Liao X."/>
            <person name="Yang L."/>
            <person name="Hu Q."/>
            <person name="Zhang J."/>
            <person name="Meng L."/>
            <person name="Jin L."/>
            <person name="Tian Y."/>
            <person name="Lian J."/>
            <person name="Yang J."/>
            <person name="Miao G."/>
            <person name="Liu S."/>
            <person name="Liang Z."/>
            <person name="Yan F."/>
            <person name="Li Y."/>
            <person name="Sun B."/>
            <person name="Zhang H."/>
            <person name="Zhang J."/>
            <person name="Zhu Y."/>
            <person name="Du M."/>
            <person name="Zhao Y."/>
            <person name="Schartl M."/>
            <person name="Tang Q."/>
            <person name="Wang J."/>
        </authorList>
    </citation>
    <scope>NUCLEOTIDE SEQUENCE</scope>
</reference>
<dbReference type="GO" id="GO:0016477">
    <property type="term" value="P:cell migration"/>
    <property type="evidence" value="ECO:0007669"/>
    <property type="project" value="TreeGrafter"/>
</dbReference>
<evidence type="ECO:0000313" key="11">
    <source>
        <dbReference type="Proteomes" id="UP000265120"/>
    </source>
</evidence>
<dbReference type="InterPro" id="IPR008936">
    <property type="entry name" value="Rho_GTPase_activation_prot"/>
</dbReference>
<reference evidence="10" key="2">
    <citation type="submission" date="2025-05" db="UniProtKB">
        <authorList>
            <consortium name="Ensembl"/>
        </authorList>
    </citation>
    <scope>IDENTIFICATION</scope>
</reference>
<dbReference type="STRING" id="244447.ENSCSEP00000002709"/>
<evidence type="ECO:0000256" key="3">
    <source>
        <dbReference type="ARBA" id="ARBA00023139"/>
    </source>
</evidence>
<keyword evidence="2" id="KW-0597">Phosphoprotein</keyword>
<dbReference type="GO" id="GO:0046578">
    <property type="term" value="P:regulation of Ras protein signal transduction"/>
    <property type="evidence" value="ECO:0007669"/>
    <property type="project" value="TreeGrafter"/>
</dbReference>
<organism evidence="10 11">
    <name type="scientific">Cynoglossus semilaevis</name>
    <name type="common">Tongue sole</name>
    <dbReference type="NCBI Taxonomy" id="244447"/>
    <lineage>
        <taxon>Eukaryota</taxon>
        <taxon>Metazoa</taxon>
        <taxon>Chordata</taxon>
        <taxon>Craniata</taxon>
        <taxon>Vertebrata</taxon>
        <taxon>Euteleostomi</taxon>
        <taxon>Actinopterygii</taxon>
        <taxon>Neopterygii</taxon>
        <taxon>Teleostei</taxon>
        <taxon>Neoteleostei</taxon>
        <taxon>Acanthomorphata</taxon>
        <taxon>Carangaria</taxon>
        <taxon>Pleuronectiformes</taxon>
        <taxon>Pleuronectoidei</taxon>
        <taxon>Cynoglossidae</taxon>
        <taxon>Cynoglossinae</taxon>
        <taxon>Cynoglossus</taxon>
    </lineage>
</organism>
<accession>A0A3P8UPT7</accession>
<keyword evidence="11" id="KW-1185">Reference proteome</keyword>
<dbReference type="PANTHER" id="PTHR46150">
    <property type="entry name" value="RHO GTPASE-ACTIVATING PROTEIN 100F"/>
    <property type="match status" value="1"/>
</dbReference>
<evidence type="ECO:0000256" key="6">
    <source>
        <dbReference type="ARBA" id="ARBA00074687"/>
    </source>
</evidence>
<evidence type="ECO:0000256" key="1">
    <source>
        <dbReference type="ARBA" id="ARBA00022468"/>
    </source>
</evidence>
<feature type="compositionally biased region" description="Polar residues" evidence="8">
    <location>
        <begin position="232"/>
        <end position="245"/>
    </location>
</feature>
<dbReference type="Proteomes" id="UP000265120">
    <property type="component" value="Chromosome 8"/>
</dbReference>
<evidence type="ECO:0000256" key="5">
    <source>
        <dbReference type="ARBA" id="ARBA00057607"/>
    </source>
</evidence>
<evidence type="ECO:0000256" key="2">
    <source>
        <dbReference type="ARBA" id="ARBA00022553"/>
    </source>
</evidence>
<dbReference type="InterPro" id="IPR057459">
    <property type="entry name" value="SYDE1/2_C2"/>
</dbReference>
<feature type="compositionally biased region" description="Acidic residues" evidence="8">
    <location>
        <begin position="773"/>
        <end position="793"/>
    </location>
</feature>
<protein>
    <recommendedName>
        <fullName evidence="6">Rho GTPase-activating protein SYDE1</fullName>
    </recommendedName>
    <alternativeName>
        <fullName evidence="7">Synapse defective protein 1 homolog 1</fullName>
    </alternativeName>
</protein>
<dbReference type="GeneTree" id="ENSGT01030000234635"/>
<dbReference type="InterPro" id="IPR000198">
    <property type="entry name" value="RhoGAP_dom"/>
</dbReference>
<dbReference type="GO" id="GO:0097060">
    <property type="term" value="C:synaptic membrane"/>
    <property type="evidence" value="ECO:0007669"/>
    <property type="project" value="TreeGrafter"/>
</dbReference>
<comment type="function">
    <text evidence="5">GTPase activator for the Rho-type GTPases. As a GCM1 downstream effector, it is involved in placental development and positively regulates trophoblast cells migration. It regulates cytoskeletal remodeling by controlling the activity of Rho GTPases including RHOA, CDC42 and RAC1.</text>
</comment>
<feature type="region of interest" description="Disordered" evidence="8">
    <location>
        <begin position="50"/>
        <end position="301"/>
    </location>
</feature>
<feature type="compositionally biased region" description="Polar residues" evidence="8">
    <location>
        <begin position="157"/>
        <end position="173"/>
    </location>
</feature>
<dbReference type="Ensembl" id="ENSCSET00000002746.1">
    <property type="protein sequence ID" value="ENSCSEP00000002704.1"/>
    <property type="gene ID" value="ENSCSEG00000001799.1"/>
</dbReference>
<dbReference type="RefSeq" id="XP_024913298.1">
    <property type="nucleotide sequence ID" value="XM_025057530.1"/>
</dbReference>
<dbReference type="PROSITE" id="PS50238">
    <property type="entry name" value="RHOGAP"/>
    <property type="match status" value="1"/>
</dbReference>
<dbReference type="Gene3D" id="1.10.555.10">
    <property type="entry name" value="Rho GTPase activation protein"/>
    <property type="match status" value="1"/>
</dbReference>
<evidence type="ECO:0000256" key="8">
    <source>
        <dbReference type="SAM" id="MobiDB-lite"/>
    </source>
</evidence>
<dbReference type="Pfam" id="PF00620">
    <property type="entry name" value="RhoGAP"/>
    <property type="match status" value="1"/>
</dbReference>
<dbReference type="Ensembl" id="ENSCSET00000002748.1">
    <property type="protein sequence ID" value="ENSCSEP00000002706.1"/>
    <property type="gene ID" value="ENSCSEG00000001799.1"/>
</dbReference>
<feature type="region of interest" description="Disordered" evidence="8">
    <location>
        <begin position="729"/>
        <end position="750"/>
    </location>
</feature>
<dbReference type="AlphaFoldDB" id="A0A3P8UPT7"/>
<feature type="region of interest" description="Disordered" evidence="8">
    <location>
        <begin position="773"/>
        <end position="803"/>
    </location>
</feature>
<keyword evidence="4" id="KW-0449">Lipoprotein</keyword>
<dbReference type="Pfam" id="PF25336">
    <property type="entry name" value="C2_SYDE"/>
    <property type="match status" value="1"/>
</dbReference>
<evidence type="ECO:0000259" key="9">
    <source>
        <dbReference type="PROSITE" id="PS50238"/>
    </source>
</evidence>
<dbReference type="OMA" id="FLQLDHT"/>
<dbReference type="SMART" id="SM00324">
    <property type="entry name" value="RhoGAP"/>
    <property type="match status" value="1"/>
</dbReference>
<keyword evidence="3" id="KW-0564">Palmitate</keyword>
<dbReference type="PANTHER" id="PTHR46150:SF2">
    <property type="entry name" value="RHO GTPASE-ACTIVATING PROTEIN SYDE1"/>
    <property type="match status" value="1"/>
</dbReference>
<dbReference type="GeneID" id="103382265"/>
<dbReference type="OrthoDB" id="120383at2759"/>